<keyword evidence="3" id="KW-1185">Reference proteome</keyword>
<dbReference type="Proteomes" id="UP001142610">
    <property type="component" value="Unassembled WGS sequence"/>
</dbReference>
<evidence type="ECO:0000313" key="2">
    <source>
        <dbReference type="EMBL" id="MCQ8185862.1"/>
    </source>
</evidence>
<accession>A0A9X2LA45</accession>
<feature type="coiled-coil region" evidence="1">
    <location>
        <begin position="47"/>
        <end position="88"/>
    </location>
</feature>
<gene>
    <name evidence="2" type="ORF">NOG11_10705</name>
</gene>
<evidence type="ECO:0000256" key="1">
    <source>
        <dbReference type="SAM" id="Coils"/>
    </source>
</evidence>
<name>A0A9X2LA45_9PROT</name>
<protein>
    <submittedName>
        <fullName evidence="2">Uncharacterized protein</fullName>
    </submittedName>
</protein>
<keyword evidence="1" id="KW-0175">Coiled coil</keyword>
<dbReference type="EMBL" id="JANIBC010000009">
    <property type="protein sequence ID" value="MCQ8185862.1"/>
    <property type="molecule type" value="Genomic_DNA"/>
</dbReference>
<dbReference type="AlphaFoldDB" id="A0A9X2LA45"/>
<proteinExistence type="predicted"/>
<sequence>MVPLSILCIVLWPVLGWASQEPPSGEEIDRLLADQHEADDKEPTPDSVALKQLRDTVQAEIEALEQRRRELREELEKAEAERNALISVVTSVFSRTATDSNVSSTDDGRDPKCIAATAPYLVALDMESLGDYLTGANQLSMTTADRQAIAACGAQQDAMALFIRTLDRTGRAGSLGPVDPLWLFDTMVLVAEGGEIIGLMGATLILNLYWSDIEGFVDPLLSNQRTLRGHRISRYEAQSDRYLGKGNGLGLAAIWQRYNGRQLSINNECYGILSLIRNLTEENQATVYRRLQSAPQDYIGTCREAGVPLYVENTPAPNATWATGMEAVTFRSGGRTYSASDVAALFDDWQEFHRRSRAQWRHPDFIQFVDDDGNNYLAGFDALADPRAAPKHYTFRITTIDAETIQTHYKPMRNAIQKSTGWRASSPNDFSEDVLWWWDAMDPGFRFLTEHFAGDGRPPLAVTNDIVHMKMLEDNPPFHELSARLETALEELD</sequence>
<organism evidence="2 3">
    <name type="scientific">Parvularcula maris</name>
    <dbReference type="NCBI Taxonomy" id="2965077"/>
    <lineage>
        <taxon>Bacteria</taxon>
        <taxon>Pseudomonadati</taxon>
        <taxon>Pseudomonadota</taxon>
        <taxon>Alphaproteobacteria</taxon>
        <taxon>Parvularculales</taxon>
        <taxon>Parvularculaceae</taxon>
        <taxon>Parvularcula</taxon>
    </lineage>
</organism>
<comment type="caution">
    <text evidence="2">The sequence shown here is derived from an EMBL/GenBank/DDBJ whole genome shotgun (WGS) entry which is preliminary data.</text>
</comment>
<evidence type="ECO:0000313" key="3">
    <source>
        <dbReference type="Proteomes" id="UP001142610"/>
    </source>
</evidence>
<reference evidence="2" key="1">
    <citation type="submission" date="2022-07" db="EMBL/GenBank/DDBJ databases">
        <title>Parvularcula maris sp. nov., an algicidal bacterium isolated from seawater.</title>
        <authorList>
            <person name="Li F."/>
        </authorList>
    </citation>
    <scope>NUCLEOTIDE SEQUENCE</scope>
    <source>
        <strain evidence="2">BGMRC 0090</strain>
    </source>
</reference>